<dbReference type="SUPFAM" id="SSF53474">
    <property type="entry name" value="alpha/beta-Hydrolases"/>
    <property type="match status" value="1"/>
</dbReference>
<dbReference type="Gene3D" id="3.40.50.1820">
    <property type="entry name" value="alpha/beta hydrolase"/>
    <property type="match status" value="1"/>
</dbReference>
<keyword evidence="1" id="KW-0378">Hydrolase</keyword>
<dbReference type="PRINTS" id="PR00412">
    <property type="entry name" value="EPOXHYDRLASE"/>
</dbReference>
<evidence type="ECO:0000313" key="6">
    <source>
        <dbReference type="Proteomes" id="UP000799118"/>
    </source>
</evidence>
<evidence type="ECO:0000256" key="1">
    <source>
        <dbReference type="ARBA" id="ARBA00022801"/>
    </source>
</evidence>
<name>A0A6A4I1B7_9AGAR</name>
<dbReference type="Pfam" id="PF00561">
    <property type="entry name" value="Abhydrolase_1"/>
    <property type="match status" value="1"/>
</dbReference>
<dbReference type="Proteomes" id="UP000799118">
    <property type="component" value="Unassembled WGS sequence"/>
</dbReference>
<dbReference type="OrthoDB" id="408373at2759"/>
<evidence type="ECO:0000313" key="5">
    <source>
        <dbReference type="EMBL" id="KAE9402997.1"/>
    </source>
</evidence>
<organism evidence="5 6">
    <name type="scientific">Gymnopus androsaceus JB14</name>
    <dbReference type="NCBI Taxonomy" id="1447944"/>
    <lineage>
        <taxon>Eukaryota</taxon>
        <taxon>Fungi</taxon>
        <taxon>Dikarya</taxon>
        <taxon>Basidiomycota</taxon>
        <taxon>Agaricomycotina</taxon>
        <taxon>Agaricomycetes</taxon>
        <taxon>Agaricomycetidae</taxon>
        <taxon>Agaricales</taxon>
        <taxon>Marasmiineae</taxon>
        <taxon>Omphalotaceae</taxon>
        <taxon>Gymnopus</taxon>
    </lineage>
</organism>
<dbReference type="GO" id="GO:0016787">
    <property type="term" value="F:hydrolase activity"/>
    <property type="evidence" value="ECO:0007669"/>
    <property type="project" value="UniProtKB-KW"/>
</dbReference>
<keyword evidence="6" id="KW-1185">Reference proteome</keyword>
<feature type="domain" description="AB hydrolase-1" evidence="4">
    <location>
        <begin position="79"/>
        <end position="359"/>
    </location>
</feature>
<dbReference type="PANTHER" id="PTHR43329">
    <property type="entry name" value="EPOXIDE HYDROLASE"/>
    <property type="match status" value="1"/>
</dbReference>
<dbReference type="EMBL" id="ML769429">
    <property type="protein sequence ID" value="KAE9402997.1"/>
    <property type="molecule type" value="Genomic_DNA"/>
</dbReference>
<evidence type="ECO:0000256" key="2">
    <source>
        <dbReference type="ARBA" id="ARBA00038334"/>
    </source>
</evidence>
<reference evidence="5" key="1">
    <citation type="journal article" date="2019" name="Environ. Microbiol.">
        <title>Fungal ecological strategies reflected in gene transcription - a case study of two litter decomposers.</title>
        <authorList>
            <person name="Barbi F."/>
            <person name="Kohler A."/>
            <person name="Barry K."/>
            <person name="Baskaran P."/>
            <person name="Daum C."/>
            <person name="Fauchery L."/>
            <person name="Ihrmark K."/>
            <person name="Kuo A."/>
            <person name="LaButti K."/>
            <person name="Lipzen A."/>
            <person name="Morin E."/>
            <person name="Grigoriev I.V."/>
            <person name="Henrissat B."/>
            <person name="Lindahl B."/>
            <person name="Martin F."/>
        </authorList>
    </citation>
    <scope>NUCLEOTIDE SEQUENCE</scope>
    <source>
        <strain evidence="5">JB14</strain>
    </source>
</reference>
<protein>
    <submittedName>
        <fullName evidence="5">Alpha/beta-hydrolase</fullName>
    </submittedName>
</protein>
<dbReference type="InterPro" id="IPR000073">
    <property type="entry name" value="AB_hydrolase_1"/>
</dbReference>
<dbReference type="AlphaFoldDB" id="A0A6A4I1B7"/>
<proteinExistence type="inferred from homology"/>
<gene>
    <name evidence="5" type="ORF">BT96DRAFT_973940</name>
</gene>
<feature type="chain" id="PRO_5025564924" evidence="3">
    <location>
        <begin position="28"/>
        <end position="399"/>
    </location>
</feature>
<comment type="similarity">
    <text evidence="2">Belongs to the AB hydrolase superfamily. Epoxide hydrolase family.</text>
</comment>
<sequence>MRIKFSASLSTVALALIVVVVSESVKATSSSSEHSGLSFNPREYTKRTTNCKAVKRDAGNDVVDITLSYVEINPSANTTLVMLHGWPSLWSTWSYQIQEFKHDYHLIIPDLRGFGSSTHPDDVKGSGTMYDLVGDLECILDDAKVKSKTVVCVGHDWGSGICYEAARSRPDLVSGIVGAVVPYIPSAGEYVPVKHLTPVIPKLTYQLFFDGKTAEAVDELNRDIRRTVRATLRTKASPPPEEFLTSPHSFLDAWGHVEEIPPVPFFTPEEEDYFVEQYQLQGFKNTLQFYTDENRYSSWKFAHEQGNHTISQPVLAVLPTDDPVADWVLATRLLHSETFLPDLTTELLPGAHWVHLENPQLFNGVMRKWLEERFPGSEAVMVNEADAAVGTGGHVGDEL</sequence>
<keyword evidence="3" id="KW-0732">Signal</keyword>
<dbReference type="InterPro" id="IPR000639">
    <property type="entry name" value="Epox_hydrolase-like"/>
</dbReference>
<accession>A0A6A4I1B7</accession>
<feature type="signal peptide" evidence="3">
    <location>
        <begin position="1"/>
        <end position="27"/>
    </location>
</feature>
<dbReference type="InterPro" id="IPR029058">
    <property type="entry name" value="AB_hydrolase_fold"/>
</dbReference>
<evidence type="ECO:0000259" key="4">
    <source>
        <dbReference type="Pfam" id="PF00561"/>
    </source>
</evidence>
<evidence type="ECO:0000256" key="3">
    <source>
        <dbReference type="SAM" id="SignalP"/>
    </source>
</evidence>